<evidence type="ECO:0000313" key="2">
    <source>
        <dbReference type="Proteomes" id="UP000007954"/>
    </source>
</evidence>
<accession>G0LNB6</accession>
<dbReference type="KEGG" id="hwc:Hqrw_5046"/>
<name>G0LNB6_HALWC</name>
<keyword evidence="1" id="KW-0614">Plasmid</keyword>
<gene>
    <name evidence="1" type="ordered locus">Hqrw_5046</name>
</gene>
<dbReference type="Proteomes" id="UP000007954">
    <property type="component" value="Plasmid PL100"/>
</dbReference>
<dbReference type="EMBL" id="FR746100">
    <property type="protein sequence ID" value="CCC41922.1"/>
    <property type="molecule type" value="Genomic_DNA"/>
</dbReference>
<dbReference type="AlphaFoldDB" id="G0LNB6"/>
<geneLocation type="plasmid" evidence="1 2">
    <name>PL100</name>
</geneLocation>
<proteinExistence type="predicted"/>
<sequence length="383" mass="44359">MGDVCVFVIVMTVSQRATVYRNESSERFTATLSSGEVAYITNRANKAHTKGLVVYEVLHLAHSYLSDRLTFVEDHIYKTLADVIGVTQSDDVRKKNIFNEEADPIKQLKYEADSADYSDYSEMKKTVIYLPVSTIETLKEENGPRGVSQAISEAIHQVIRMPYNTRFNKLTVIDQFIKINNGDKDNIEELHPFVELLIDGDDEEYNIRLSDRINSDREREDQLLREDLKRRGLNLDSQTPWVGLKPDMTFNLNVLRRIIRLGVLKQKKDVRVRALKRAIEGSQKLREDCGQNTQLYVYKRDFYDHIEEIFDCSRPTAKSYGDAVFQSFRSVLGVYDDGKLERLIVKPYNSRSKFTRTGMGQPYACLNKKNSNYSIEYKHKFLE</sequence>
<protein>
    <submittedName>
        <fullName evidence="1">Uncharacterized protein</fullName>
    </submittedName>
</protein>
<reference evidence="1 2" key="1">
    <citation type="journal article" date="2011" name="PLoS ONE">
        <title>Haloquadratum walsbyi: limited diversity in a global pond.</title>
        <authorList>
            <person name="Dyall-Smith M."/>
            <person name="Pfeiffer F."/>
            <person name="Klee K."/>
            <person name="Palm P."/>
            <person name="Gross K."/>
            <person name="Schuster S.C."/>
            <person name="Rampp M."/>
            <person name="Oesterhelt D."/>
        </authorList>
    </citation>
    <scope>NUCLEOTIDE SEQUENCE [LARGE SCALE GENOMIC DNA]</scope>
    <source>
        <strain evidence="2">DSM 16854 / JCM 12705 / C23</strain>
        <plasmid evidence="2">Plasmid PL100</plasmid>
    </source>
</reference>
<dbReference type="HOGENOM" id="CLU_720821_0_0_2"/>
<evidence type="ECO:0000313" key="1">
    <source>
        <dbReference type="EMBL" id="CCC41922.1"/>
    </source>
</evidence>
<organism evidence="1 2">
    <name type="scientific">Haloquadratum walsbyi (strain DSM 16854 / JCM 12705 / C23)</name>
    <dbReference type="NCBI Taxonomy" id="768065"/>
    <lineage>
        <taxon>Archaea</taxon>
        <taxon>Methanobacteriati</taxon>
        <taxon>Methanobacteriota</taxon>
        <taxon>Stenosarchaea group</taxon>
        <taxon>Halobacteria</taxon>
        <taxon>Halobacteriales</taxon>
        <taxon>Haloferacaceae</taxon>
        <taxon>Haloquadratum</taxon>
    </lineage>
</organism>